<dbReference type="OrthoDB" id="3671334at2759"/>
<dbReference type="AlphaFoldDB" id="E5AAF7"/>
<dbReference type="InParanoid" id="E5AAF7"/>
<gene>
    <name evidence="1" type="ORF">LEMA_P017780.1</name>
</gene>
<organism evidence="2">
    <name type="scientific">Leptosphaeria maculans (strain JN3 / isolate v23.1.3 / race Av1-4-5-6-7-8)</name>
    <name type="common">Blackleg fungus</name>
    <name type="synonym">Phoma lingam</name>
    <dbReference type="NCBI Taxonomy" id="985895"/>
    <lineage>
        <taxon>Eukaryota</taxon>
        <taxon>Fungi</taxon>
        <taxon>Dikarya</taxon>
        <taxon>Ascomycota</taxon>
        <taxon>Pezizomycotina</taxon>
        <taxon>Dothideomycetes</taxon>
        <taxon>Pleosporomycetidae</taxon>
        <taxon>Pleosporales</taxon>
        <taxon>Pleosporineae</taxon>
        <taxon>Leptosphaeriaceae</taxon>
        <taxon>Plenodomus</taxon>
        <taxon>Plenodomus lingam/Leptosphaeria maculans species complex</taxon>
    </lineage>
</organism>
<name>E5AAF7_LEPMJ</name>
<keyword evidence="2" id="KW-1185">Reference proteome</keyword>
<dbReference type="HOGENOM" id="CLU_785432_0_0_1"/>
<sequence>MSLLHTPPETFQHIIHDLVSTAGCREACKLRITPFAFEFRHDILANRSSHELQTSGIGSVLSHNLGALLFNRSRRHLGENPAPPEKIEEMGRYLTKELQMHEISAQNSLMTMRQNVVSAIGRPKVFGLLGYGLPEPDNCTDQHTRPFTEDDIIALKQPLSLPEKICAAIAIDSHLLVRQLLGRANGRHLVRDRALGIANAVTFAISQASQDMLKAFLGFLESSDDRSGKYYNRSKQTPLEFVVGIERTDAVEVLQVYYRRHFGSFERTMQQALLFSAIDSGSSRMVHLLLELPVKQSGPWVTQNHMRQAARIGSLEVMIELMTAPDMNINKSYKNSSQREFFTYSQRPPGSRC</sequence>
<dbReference type="EMBL" id="FP929138">
    <property type="protein sequence ID" value="CBY00648.1"/>
    <property type="molecule type" value="Genomic_DNA"/>
</dbReference>
<reference evidence="2" key="1">
    <citation type="journal article" date="2011" name="Nat. Commun.">
        <title>Effector diversification within compartments of the Leptosphaeria maculans genome affected by Repeat-Induced Point mutations.</title>
        <authorList>
            <person name="Rouxel T."/>
            <person name="Grandaubert J."/>
            <person name="Hane J.K."/>
            <person name="Hoede C."/>
            <person name="van de Wouw A.P."/>
            <person name="Couloux A."/>
            <person name="Dominguez V."/>
            <person name="Anthouard V."/>
            <person name="Bally P."/>
            <person name="Bourras S."/>
            <person name="Cozijnsen A.J."/>
            <person name="Ciuffetti L.M."/>
            <person name="Degrave A."/>
            <person name="Dilmaghani A."/>
            <person name="Duret L."/>
            <person name="Fudal I."/>
            <person name="Goodwin S.B."/>
            <person name="Gout L."/>
            <person name="Glaser N."/>
            <person name="Linglin J."/>
            <person name="Kema G.H.J."/>
            <person name="Lapalu N."/>
            <person name="Lawrence C.B."/>
            <person name="May K."/>
            <person name="Meyer M."/>
            <person name="Ollivier B."/>
            <person name="Poulain J."/>
            <person name="Schoch C.L."/>
            <person name="Simon A."/>
            <person name="Spatafora J.W."/>
            <person name="Stachowiak A."/>
            <person name="Turgeon B.G."/>
            <person name="Tyler B.M."/>
            <person name="Vincent D."/>
            <person name="Weissenbach J."/>
            <person name="Amselem J."/>
            <person name="Quesneville H."/>
            <person name="Oliver R.P."/>
            <person name="Wincker P."/>
            <person name="Balesdent M.-H."/>
            <person name="Howlett B.J."/>
        </authorList>
    </citation>
    <scope>NUCLEOTIDE SEQUENCE [LARGE SCALE GENOMIC DNA]</scope>
    <source>
        <strain evidence="2">JN3 / isolate v23.1.3 / race Av1-4-5-6-7-8</strain>
    </source>
</reference>
<dbReference type="VEuPathDB" id="FungiDB:LEMA_P017780.1"/>
<proteinExistence type="predicted"/>
<accession>E5AAF7</accession>
<protein>
    <submittedName>
        <fullName evidence="1">Predicted protein</fullName>
    </submittedName>
</protein>
<evidence type="ECO:0000313" key="1">
    <source>
        <dbReference type="EMBL" id="CBY00648.1"/>
    </source>
</evidence>
<dbReference type="Proteomes" id="UP000002668">
    <property type="component" value="Genome"/>
</dbReference>
<evidence type="ECO:0000313" key="2">
    <source>
        <dbReference type="Proteomes" id="UP000002668"/>
    </source>
</evidence>